<dbReference type="Pfam" id="PF01638">
    <property type="entry name" value="HxlR"/>
    <property type="match status" value="1"/>
</dbReference>
<dbReference type="PANTHER" id="PTHR33204">
    <property type="entry name" value="TRANSCRIPTIONAL REGULATOR, MARR FAMILY"/>
    <property type="match status" value="1"/>
</dbReference>
<dbReference type="RefSeq" id="WP_093260126.1">
    <property type="nucleotide sequence ID" value="NZ_FNOK01000001.1"/>
</dbReference>
<dbReference type="AlphaFoldDB" id="A0A1H2QPC4"/>
<keyword evidence="6" id="KW-1185">Reference proteome</keyword>
<dbReference type="Gene3D" id="3.30.1050.10">
    <property type="entry name" value="SCP2 sterol-binding domain"/>
    <property type="match status" value="1"/>
</dbReference>
<proteinExistence type="predicted"/>
<dbReference type="SUPFAM" id="SSF55718">
    <property type="entry name" value="SCP-like"/>
    <property type="match status" value="1"/>
</dbReference>
<sequence>MARKRDYGQFCGLAAGLTVIGERWTMLILRELLIGPARFNELPPNLPGIGPNLLAERLRTLAEHGVIEQHAVPGDGRGKQYRLTERGEQLREPILALAHWGMQFLSEEDSAGISRAEWGFLAVQAMISAADLPDRDENYEFRVGERIFTVEVADGEVHVRRGSGELPPAIVIGADPETFIRIGARMLSPFDAIITGGLKIDGDPDAIQRCVRMLRLSTTAS</sequence>
<keyword evidence="2" id="KW-0238">DNA-binding</keyword>
<dbReference type="InterPro" id="IPR036527">
    <property type="entry name" value="SCP2_sterol-bd_dom_sf"/>
</dbReference>
<keyword evidence="3" id="KW-0804">Transcription</keyword>
<gene>
    <name evidence="5" type="ORF">SAMN05216215_1001159</name>
</gene>
<name>A0A1H2QPC4_9PSEU</name>
<evidence type="ECO:0000313" key="5">
    <source>
        <dbReference type="EMBL" id="SDW08748.1"/>
    </source>
</evidence>
<evidence type="ECO:0000256" key="2">
    <source>
        <dbReference type="ARBA" id="ARBA00023125"/>
    </source>
</evidence>
<evidence type="ECO:0000256" key="1">
    <source>
        <dbReference type="ARBA" id="ARBA00023015"/>
    </source>
</evidence>
<dbReference type="Proteomes" id="UP000199529">
    <property type="component" value="Unassembled WGS sequence"/>
</dbReference>
<dbReference type="InterPro" id="IPR036388">
    <property type="entry name" value="WH-like_DNA-bd_sf"/>
</dbReference>
<reference evidence="6" key="1">
    <citation type="submission" date="2016-10" db="EMBL/GenBank/DDBJ databases">
        <authorList>
            <person name="Varghese N."/>
            <person name="Submissions S."/>
        </authorList>
    </citation>
    <scope>NUCLEOTIDE SEQUENCE [LARGE SCALE GENOMIC DNA]</scope>
    <source>
        <strain evidence="6">CGMCC 4.3530</strain>
    </source>
</reference>
<dbReference type="InterPro" id="IPR036390">
    <property type="entry name" value="WH_DNA-bd_sf"/>
</dbReference>
<dbReference type="InterPro" id="IPR003033">
    <property type="entry name" value="SCP2_sterol-bd_dom"/>
</dbReference>
<evidence type="ECO:0000313" key="6">
    <source>
        <dbReference type="Proteomes" id="UP000199529"/>
    </source>
</evidence>
<dbReference type="SUPFAM" id="SSF46785">
    <property type="entry name" value="Winged helix' DNA-binding domain"/>
    <property type="match status" value="1"/>
</dbReference>
<dbReference type="Gene3D" id="1.10.10.10">
    <property type="entry name" value="Winged helix-like DNA-binding domain superfamily/Winged helix DNA-binding domain"/>
    <property type="match status" value="1"/>
</dbReference>
<organism evidence="5 6">
    <name type="scientific">Saccharopolyspora shandongensis</name>
    <dbReference type="NCBI Taxonomy" id="418495"/>
    <lineage>
        <taxon>Bacteria</taxon>
        <taxon>Bacillati</taxon>
        <taxon>Actinomycetota</taxon>
        <taxon>Actinomycetes</taxon>
        <taxon>Pseudonocardiales</taxon>
        <taxon>Pseudonocardiaceae</taxon>
        <taxon>Saccharopolyspora</taxon>
    </lineage>
</organism>
<dbReference type="Pfam" id="PF02036">
    <property type="entry name" value="SCP2"/>
    <property type="match status" value="1"/>
</dbReference>
<dbReference type="GO" id="GO:0003677">
    <property type="term" value="F:DNA binding"/>
    <property type="evidence" value="ECO:0007669"/>
    <property type="project" value="UniProtKB-KW"/>
</dbReference>
<dbReference type="InterPro" id="IPR011991">
    <property type="entry name" value="ArsR-like_HTH"/>
</dbReference>
<dbReference type="OrthoDB" id="9792527at2"/>
<keyword evidence="1" id="KW-0805">Transcription regulation</keyword>
<protein>
    <submittedName>
        <fullName evidence="5">Transcriptional regulator, HxlR family</fullName>
    </submittedName>
</protein>
<dbReference type="EMBL" id="FNOK01000001">
    <property type="protein sequence ID" value="SDW08748.1"/>
    <property type="molecule type" value="Genomic_DNA"/>
</dbReference>
<dbReference type="InterPro" id="IPR002577">
    <property type="entry name" value="HTH_HxlR"/>
</dbReference>
<feature type="domain" description="HTH hxlR-type" evidence="4">
    <location>
        <begin position="11"/>
        <end position="109"/>
    </location>
</feature>
<accession>A0A1H2QPC4</accession>
<evidence type="ECO:0000259" key="4">
    <source>
        <dbReference type="PROSITE" id="PS51118"/>
    </source>
</evidence>
<evidence type="ECO:0000256" key="3">
    <source>
        <dbReference type="ARBA" id="ARBA00023163"/>
    </source>
</evidence>
<dbReference type="PROSITE" id="PS51118">
    <property type="entry name" value="HTH_HXLR"/>
    <property type="match status" value="1"/>
</dbReference>
<dbReference type="STRING" id="418495.SAMN05216215_1001159"/>
<dbReference type="PANTHER" id="PTHR33204:SF18">
    <property type="entry name" value="TRANSCRIPTIONAL REGULATORY PROTEIN"/>
    <property type="match status" value="1"/>
</dbReference>
<dbReference type="CDD" id="cd00090">
    <property type="entry name" value="HTH_ARSR"/>
    <property type="match status" value="1"/>
</dbReference>